<evidence type="ECO:0000256" key="3">
    <source>
        <dbReference type="PIRSR" id="PIRSR016184-1"/>
    </source>
</evidence>
<dbReference type="InterPro" id="IPR003719">
    <property type="entry name" value="Phenazine_PhzF-like"/>
</dbReference>
<dbReference type="RefSeq" id="WP_071502789.1">
    <property type="nucleotide sequence ID" value="NZ_MORL01000003.1"/>
</dbReference>
<dbReference type="OrthoDB" id="9788221at2"/>
<dbReference type="GO" id="GO:0005737">
    <property type="term" value="C:cytoplasm"/>
    <property type="evidence" value="ECO:0007669"/>
    <property type="project" value="TreeGrafter"/>
</dbReference>
<dbReference type="PANTHER" id="PTHR13774">
    <property type="entry name" value="PHENAZINE BIOSYNTHESIS PROTEIN"/>
    <property type="match status" value="1"/>
</dbReference>
<dbReference type="Gene3D" id="3.10.310.10">
    <property type="entry name" value="Diaminopimelate Epimerase, Chain A, domain 1"/>
    <property type="match status" value="2"/>
</dbReference>
<feature type="active site" evidence="3">
    <location>
        <position position="46"/>
    </location>
</feature>
<gene>
    <name evidence="4" type="ORF">BLX24_07645</name>
</gene>
<accession>A0A1S2VMJ5</accession>
<dbReference type="NCBIfam" id="TIGR00654">
    <property type="entry name" value="PhzF_family"/>
    <property type="match status" value="1"/>
</dbReference>
<reference evidence="4 5" key="1">
    <citation type="submission" date="2016-10" db="EMBL/GenBank/DDBJ databases">
        <title>Arsenicibacter rosenii gen. nov., sp. nov., an efficient arsenic-methylating bacterium isolated from an arsenic-contaminated paddy soil.</title>
        <authorList>
            <person name="Huang K."/>
        </authorList>
    </citation>
    <scope>NUCLEOTIDE SEQUENCE [LARGE SCALE GENOMIC DNA]</scope>
    <source>
        <strain evidence="4 5">SM-1</strain>
    </source>
</reference>
<protein>
    <submittedName>
        <fullName evidence="4">Isomerase</fullName>
    </submittedName>
</protein>
<dbReference type="PANTHER" id="PTHR13774:SF17">
    <property type="entry name" value="PHENAZINE BIOSYNTHESIS-LIKE DOMAIN-CONTAINING PROTEIN"/>
    <property type="match status" value="1"/>
</dbReference>
<comment type="caution">
    <text evidence="4">The sequence shown here is derived from an EMBL/GenBank/DDBJ whole genome shotgun (WGS) entry which is preliminary data.</text>
</comment>
<organism evidence="4 5">
    <name type="scientific">Arsenicibacter rosenii</name>
    <dbReference type="NCBI Taxonomy" id="1750698"/>
    <lineage>
        <taxon>Bacteria</taxon>
        <taxon>Pseudomonadati</taxon>
        <taxon>Bacteroidota</taxon>
        <taxon>Cytophagia</taxon>
        <taxon>Cytophagales</taxon>
        <taxon>Spirosomataceae</taxon>
        <taxon>Arsenicibacter</taxon>
    </lineage>
</organism>
<dbReference type="GO" id="GO:0016853">
    <property type="term" value="F:isomerase activity"/>
    <property type="evidence" value="ECO:0007669"/>
    <property type="project" value="UniProtKB-KW"/>
</dbReference>
<evidence type="ECO:0000256" key="2">
    <source>
        <dbReference type="ARBA" id="ARBA00023235"/>
    </source>
</evidence>
<dbReference type="AlphaFoldDB" id="A0A1S2VMJ5"/>
<dbReference type="Proteomes" id="UP000181790">
    <property type="component" value="Unassembled WGS sequence"/>
</dbReference>
<name>A0A1S2VMJ5_9BACT</name>
<dbReference type="EMBL" id="MORL01000003">
    <property type="protein sequence ID" value="OIN59992.1"/>
    <property type="molecule type" value="Genomic_DNA"/>
</dbReference>
<evidence type="ECO:0000256" key="1">
    <source>
        <dbReference type="ARBA" id="ARBA00008270"/>
    </source>
</evidence>
<dbReference type="SUPFAM" id="SSF54506">
    <property type="entry name" value="Diaminopimelate epimerase-like"/>
    <property type="match status" value="1"/>
</dbReference>
<dbReference type="PIRSF" id="PIRSF016184">
    <property type="entry name" value="PhzC_PhzF"/>
    <property type="match status" value="1"/>
</dbReference>
<proteinExistence type="inferred from homology"/>
<sequence length="261" mass="29407">MKFTLYQIDAFTDTIFGGNPACVVPLNDWLSDDILLKIAKENAVAETAFFVDQGEKVHLRWFTPEIEMDLCGHATLATAHSLKAILGYPKQEITFKTISGDLIVRTENGLYKMDFPARMPVPDHLPATIAKSLSHPPREVYKSRDYLLVYDSETAIRNLTIDRHLFDQINLDPGGVIITAVGEACDFVSRFFTPQASILEDPVTGSAHCSLIPFWSERLHKKELYAQQLSERMGHLYCEDLGDRVIISGHAKTYSIGNFWL</sequence>
<evidence type="ECO:0000313" key="5">
    <source>
        <dbReference type="Proteomes" id="UP000181790"/>
    </source>
</evidence>
<keyword evidence="5" id="KW-1185">Reference proteome</keyword>
<evidence type="ECO:0000313" key="4">
    <source>
        <dbReference type="EMBL" id="OIN59992.1"/>
    </source>
</evidence>
<comment type="similarity">
    <text evidence="1">Belongs to the PhzF family.</text>
</comment>
<keyword evidence="2 4" id="KW-0413">Isomerase</keyword>
<dbReference type="Pfam" id="PF02567">
    <property type="entry name" value="PhzC-PhzF"/>
    <property type="match status" value="1"/>
</dbReference>